<evidence type="ECO:0000256" key="10">
    <source>
        <dbReference type="ARBA" id="ARBA00023316"/>
    </source>
</evidence>
<keyword evidence="9" id="KW-0862">Zinc</keyword>
<evidence type="ECO:0000256" key="6">
    <source>
        <dbReference type="ARBA" id="ARBA00022490"/>
    </source>
</evidence>
<evidence type="ECO:0000256" key="1">
    <source>
        <dbReference type="ARBA" id="ARBA00001561"/>
    </source>
</evidence>
<sequence length="196" mass="21794">MARSPEPGVWRGGWLACARTRPSPNFDARPQNACVDLIVLHSISLPPGAYGTGATAALFLNQLDWDAHPYYAQIRGLRVSSHFFITRKGVLWQFVDADQRAWHAGASHWRLRGRCNDDAVGVELEGLEGECFEPAQYATLLCLFDALRTRYPVRYVAGHEHIAPARKNDPGSGFDWELLSRHCAGSGILLAPTVRR</sequence>
<dbReference type="Pfam" id="PF01510">
    <property type="entry name" value="Amidase_2"/>
    <property type="match status" value="1"/>
</dbReference>
<keyword evidence="6" id="KW-0963">Cytoplasm</keyword>
<dbReference type="InterPro" id="IPR036505">
    <property type="entry name" value="Amidase/PGRP_sf"/>
</dbReference>
<organism evidence="14 15">
    <name type="scientific">Comamonas flocculans</name>
    <dbReference type="NCBI Taxonomy" id="2597701"/>
    <lineage>
        <taxon>Bacteria</taxon>
        <taxon>Pseudomonadati</taxon>
        <taxon>Pseudomonadota</taxon>
        <taxon>Betaproteobacteria</taxon>
        <taxon>Burkholderiales</taxon>
        <taxon>Comamonadaceae</taxon>
        <taxon>Comamonas</taxon>
    </lineage>
</organism>
<keyword evidence="10" id="KW-0961">Cell wall biogenesis/degradation</keyword>
<evidence type="ECO:0000256" key="3">
    <source>
        <dbReference type="ARBA" id="ARBA00004496"/>
    </source>
</evidence>
<dbReference type="AlphaFoldDB" id="A0A5B8RYX3"/>
<dbReference type="SMART" id="SM00644">
    <property type="entry name" value="Ami_2"/>
    <property type="match status" value="1"/>
</dbReference>
<dbReference type="GO" id="GO:0008745">
    <property type="term" value="F:N-acetylmuramoyl-L-alanine amidase activity"/>
    <property type="evidence" value="ECO:0007669"/>
    <property type="project" value="UniProtKB-EC"/>
</dbReference>
<dbReference type="PANTHER" id="PTHR30417:SF4">
    <property type="entry name" value="1,6-ANHYDRO-N-ACETYLMURAMYL-L-ALANINE AMIDASE AMPD"/>
    <property type="match status" value="1"/>
</dbReference>
<dbReference type="GO" id="GO:0046872">
    <property type="term" value="F:metal ion binding"/>
    <property type="evidence" value="ECO:0007669"/>
    <property type="project" value="UniProtKB-KW"/>
</dbReference>
<dbReference type="InterPro" id="IPR051206">
    <property type="entry name" value="NAMLAA_amidase_2"/>
</dbReference>
<evidence type="ECO:0000256" key="4">
    <source>
        <dbReference type="ARBA" id="ARBA00007553"/>
    </source>
</evidence>
<dbReference type="PANTHER" id="PTHR30417">
    <property type="entry name" value="N-ACETYLMURAMOYL-L-ALANINE AMIDASE AMID"/>
    <property type="match status" value="1"/>
</dbReference>
<keyword evidence="15" id="KW-1185">Reference proteome</keyword>
<evidence type="ECO:0000256" key="12">
    <source>
        <dbReference type="ARBA" id="ARBA00042615"/>
    </source>
</evidence>
<dbReference type="CDD" id="cd06583">
    <property type="entry name" value="PGRP"/>
    <property type="match status" value="1"/>
</dbReference>
<comment type="cofactor">
    <cofactor evidence="2">
        <name>Zn(2+)</name>
        <dbReference type="ChEBI" id="CHEBI:29105"/>
    </cofactor>
</comment>
<evidence type="ECO:0000256" key="9">
    <source>
        <dbReference type="ARBA" id="ARBA00022833"/>
    </source>
</evidence>
<accession>A0A5B8RYX3</accession>
<comment type="catalytic activity">
    <reaction evidence="1">
        <text>Hydrolyzes the link between N-acetylmuramoyl residues and L-amino acid residues in certain cell-wall glycopeptides.</text>
        <dbReference type="EC" id="3.5.1.28"/>
    </reaction>
</comment>
<dbReference type="GO" id="GO:0009253">
    <property type="term" value="P:peptidoglycan catabolic process"/>
    <property type="evidence" value="ECO:0007669"/>
    <property type="project" value="InterPro"/>
</dbReference>
<comment type="similarity">
    <text evidence="4">Belongs to the N-acetylmuramoyl-L-alanine amidase 2 family.</text>
</comment>
<dbReference type="NCBIfam" id="NF008758">
    <property type="entry name" value="PRK11789.1"/>
    <property type="match status" value="1"/>
</dbReference>
<dbReference type="EC" id="3.5.1.28" evidence="5"/>
<dbReference type="KEGG" id="cof:FOZ74_10565"/>
<evidence type="ECO:0000256" key="7">
    <source>
        <dbReference type="ARBA" id="ARBA00022723"/>
    </source>
</evidence>
<evidence type="ECO:0000313" key="15">
    <source>
        <dbReference type="Proteomes" id="UP000321199"/>
    </source>
</evidence>
<reference evidence="14 15" key="1">
    <citation type="submission" date="2019-07" db="EMBL/GenBank/DDBJ databases">
        <title>Complete genome sequence of Comamonas sp. NLF 7-7 isolated from livestock.</title>
        <authorList>
            <person name="Kim D.H."/>
            <person name="Kim J.G."/>
        </authorList>
    </citation>
    <scope>NUCLEOTIDE SEQUENCE [LARGE SCALE GENOMIC DNA]</scope>
    <source>
        <strain evidence="14 15">NLF 7-7</strain>
    </source>
</reference>
<dbReference type="EMBL" id="CP042344">
    <property type="protein sequence ID" value="QEA13435.1"/>
    <property type="molecule type" value="Genomic_DNA"/>
</dbReference>
<evidence type="ECO:0000313" key="14">
    <source>
        <dbReference type="EMBL" id="QEA13435.1"/>
    </source>
</evidence>
<evidence type="ECO:0000259" key="13">
    <source>
        <dbReference type="SMART" id="SM00644"/>
    </source>
</evidence>
<evidence type="ECO:0000256" key="5">
    <source>
        <dbReference type="ARBA" id="ARBA00011901"/>
    </source>
</evidence>
<dbReference type="RefSeq" id="WP_146913027.1">
    <property type="nucleotide sequence ID" value="NZ_CP042344.1"/>
</dbReference>
<keyword evidence="7" id="KW-0479">Metal-binding</keyword>
<evidence type="ECO:0000256" key="2">
    <source>
        <dbReference type="ARBA" id="ARBA00001947"/>
    </source>
</evidence>
<evidence type="ECO:0000256" key="11">
    <source>
        <dbReference type="ARBA" id="ARBA00039257"/>
    </source>
</evidence>
<dbReference type="GO" id="GO:0071555">
    <property type="term" value="P:cell wall organization"/>
    <property type="evidence" value="ECO:0007669"/>
    <property type="project" value="UniProtKB-KW"/>
</dbReference>
<dbReference type="SUPFAM" id="SSF55846">
    <property type="entry name" value="N-acetylmuramoyl-L-alanine amidase-like"/>
    <property type="match status" value="1"/>
</dbReference>
<dbReference type="InterPro" id="IPR002502">
    <property type="entry name" value="Amidase_domain"/>
</dbReference>
<proteinExistence type="inferred from homology"/>
<evidence type="ECO:0000256" key="8">
    <source>
        <dbReference type="ARBA" id="ARBA00022801"/>
    </source>
</evidence>
<keyword evidence="8 14" id="KW-0378">Hydrolase</keyword>
<protein>
    <recommendedName>
        <fullName evidence="11">1,6-anhydro-N-acetylmuramyl-L-alanine amidase AmpD</fullName>
        <ecNumber evidence="5">3.5.1.28</ecNumber>
    </recommendedName>
    <alternativeName>
        <fullName evidence="12">N-acetylmuramoyl-L-alanine amidase</fullName>
    </alternativeName>
</protein>
<feature type="domain" description="N-acetylmuramoyl-L-alanine amidase" evidence="13">
    <location>
        <begin position="23"/>
        <end position="171"/>
    </location>
</feature>
<dbReference type="Gene3D" id="3.40.80.10">
    <property type="entry name" value="Peptidoglycan recognition protein-like"/>
    <property type="match status" value="1"/>
</dbReference>
<dbReference type="GO" id="GO:0005737">
    <property type="term" value="C:cytoplasm"/>
    <property type="evidence" value="ECO:0007669"/>
    <property type="project" value="UniProtKB-SubCell"/>
</dbReference>
<gene>
    <name evidence="14" type="primary">ampD</name>
    <name evidence="14" type="ORF">FOZ74_10565</name>
</gene>
<dbReference type="Proteomes" id="UP000321199">
    <property type="component" value="Chromosome"/>
</dbReference>
<comment type="subcellular location">
    <subcellularLocation>
        <location evidence="3">Cytoplasm</location>
    </subcellularLocation>
</comment>
<dbReference type="GO" id="GO:0009254">
    <property type="term" value="P:peptidoglycan turnover"/>
    <property type="evidence" value="ECO:0007669"/>
    <property type="project" value="TreeGrafter"/>
</dbReference>
<name>A0A5B8RYX3_9BURK</name>
<dbReference type="OrthoDB" id="9794842at2"/>